<dbReference type="SMART" id="SM00945">
    <property type="entry name" value="ProQ"/>
    <property type="match status" value="1"/>
</dbReference>
<evidence type="ECO:0000259" key="6">
    <source>
        <dbReference type="SMART" id="SM00945"/>
    </source>
</evidence>
<dbReference type="PANTHER" id="PTHR38106">
    <property type="entry name" value="RNA CHAPERONE PROQ"/>
    <property type="match status" value="1"/>
</dbReference>
<evidence type="ECO:0000256" key="3">
    <source>
        <dbReference type="ARBA" id="ARBA00023186"/>
    </source>
</evidence>
<feature type="coiled-coil region" evidence="4">
    <location>
        <begin position="9"/>
        <end position="50"/>
    </location>
</feature>
<keyword evidence="2" id="KW-0694">RNA-binding</keyword>
<keyword evidence="1" id="KW-0963">Cytoplasm</keyword>
<feature type="region of interest" description="Disordered" evidence="5">
    <location>
        <begin position="127"/>
        <end position="154"/>
    </location>
</feature>
<evidence type="ECO:0000256" key="5">
    <source>
        <dbReference type="SAM" id="MobiDB-lite"/>
    </source>
</evidence>
<protein>
    <submittedName>
        <fullName evidence="7">Activator of osmoprotectant transporter ProP</fullName>
    </submittedName>
</protein>
<dbReference type="AlphaFoldDB" id="A0A348HCG3"/>
<keyword evidence="8" id="KW-1185">Reference proteome</keyword>
<dbReference type="GO" id="GO:0010608">
    <property type="term" value="P:post-transcriptional regulation of gene expression"/>
    <property type="evidence" value="ECO:0007669"/>
    <property type="project" value="InterPro"/>
</dbReference>
<dbReference type="Gene3D" id="1.10.1710.10">
    <property type="entry name" value="ProQ/FinO domain"/>
    <property type="match status" value="1"/>
</dbReference>
<evidence type="ECO:0000313" key="8">
    <source>
        <dbReference type="Proteomes" id="UP000267342"/>
    </source>
</evidence>
<dbReference type="SUPFAM" id="SSF48657">
    <property type="entry name" value="FinO-like"/>
    <property type="match status" value="1"/>
</dbReference>
<dbReference type="GO" id="GO:0005829">
    <property type="term" value="C:cytosol"/>
    <property type="evidence" value="ECO:0007669"/>
    <property type="project" value="TreeGrafter"/>
</dbReference>
<name>A0A348HCG3_9GAMM</name>
<dbReference type="PANTHER" id="PTHR38106:SF1">
    <property type="entry name" value="RNA CHAPERONE PROQ"/>
    <property type="match status" value="1"/>
</dbReference>
<evidence type="ECO:0000256" key="2">
    <source>
        <dbReference type="ARBA" id="ARBA00022884"/>
    </source>
</evidence>
<proteinExistence type="predicted"/>
<sequence>MTGSLDTLFASLDQQIRDLVQERQAALAQVASLEQENHRLRERLATLETRLSSVVSHVRAMASWDVASPAQEQDDPACDVTASSLPSTLEQHVETTSEASSATADEVRSDFPLSATDEKVATALTSLSNAETNTDMSSSLDNASVQDPADAPSPQQLLKQWYSRYPKAFFKAHTRPLQIGIHEALIDAEPWSARLIRRTLACYVNLPRYMKSVRPGAQRVDLEGRPASQVTEEEALHAREQLKQLQARQKSREEEQQQRRMSTKLEALQRQHQH</sequence>
<dbReference type="EMBL" id="AP018933">
    <property type="protein sequence ID" value="BBG29315.1"/>
    <property type="molecule type" value="Genomic_DNA"/>
</dbReference>
<dbReference type="InterPro" id="IPR023529">
    <property type="entry name" value="ProQ"/>
</dbReference>
<evidence type="ECO:0000256" key="4">
    <source>
        <dbReference type="SAM" id="Coils"/>
    </source>
</evidence>
<gene>
    <name evidence="7" type="ORF">ZBT109_0527</name>
</gene>
<keyword evidence="3" id="KW-0143">Chaperone</keyword>
<dbReference type="RefSeq" id="WP_051523738.1">
    <property type="nucleotide sequence ID" value="NZ_AP018933.1"/>
</dbReference>
<dbReference type="Pfam" id="PF04352">
    <property type="entry name" value="ProQ"/>
    <property type="match status" value="1"/>
</dbReference>
<feature type="region of interest" description="Disordered" evidence="5">
    <location>
        <begin position="240"/>
        <end position="274"/>
    </location>
</feature>
<accession>A0A348HCG3</accession>
<feature type="domain" description="ProQ/FinO" evidence="6">
    <location>
        <begin position="149"/>
        <end position="258"/>
    </location>
</feature>
<organism evidence="7 8">
    <name type="scientific">Zymobacter palmae</name>
    <dbReference type="NCBI Taxonomy" id="33074"/>
    <lineage>
        <taxon>Bacteria</taxon>
        <taxon>Pseudomonadati</taxon>
        <taxon>Pseudomonadota</taxon>
        <taxon>Gammaproteobacteria</taxon>
        <taxon>Oceanospirillales</taxon>
        <taxon>Halomonadaceae</taxon>
        <taxon>Zymobacter group</taxon>
        <taxon>Zymobacter</taxon>
    </lineage>
</organism>
<dbReference type="GO" id="GO:0034057">
    <property type="term" value="F:RNA strand-exchange activity"/>
    <property type="evidence" value="ECO:0007669"/>
    <property type="project" value="InterPro"/>
</dbReference>
<dbReference type="GO" id="GO:0033592">
    <property type="term" value="F:RNA strand annealing activity"/>
    <property type="evidence" value="ECO:0007669"/>
    <property type="project" value="InterPro"/>
</dbReference>
<evidence type="ECO:0000313" key="7">
    <source>
        <dbReference type="EMBL" id="BBG29315.1"/>
    </source>
</evidence>
<dbReference type="STRING" id="1123510.GCA_000620025_01490"/>
<dbReference type="KEGG" id="zpl:ZBT109_0527"/>
<dbReference type="Proteomes" id="UP000267342">
    <property type="component" value="Chromosome"/>
</dbReference>
<dbReference type="Gene3D" id="1.20.5.170">
    <property type="match status" value="1"/>
</dbReference>
<reference evidence="7 8" key="1">
    <citation type="submission" date="2018-09" db="EMBL/GenBank/DDBJ databases">
        <title>Zymobacter palmae IAM14233 (=T109) whole genome analysis.</title>
        <authorList>
            <person name="Yanase H."/>
        </authorList>
    </citation>
    <scope>NUCLEOTIDE SEQUENCE [LARGE SCALE GENOMIC DNA]</scope>
    <source>
        <strain evidence="7 8">IAM14233</strain>
    </source>
</reference>
<keyword evidence="4" id="KW-0175">Coiled coil</keyword>
<dbReference type="InterPro" id="IPR036442">
    <property type="entry name" value="ProQ/FinO_sf"/>
</dbReference>
<evidence type="ECO:0000256" key="1">
    <source>
        <dbReference type="ARBA" id="ARBA00022490"/>
    </source>
</evidence>
<dbReference type="InterPro" id="IPR016103">
    <property type="entry name" value="ProQ/FinO"/>
</dbReference>
<feature type="compositionally biased region" description="Polar residues" evidence="5">
    <location>
        <begin position="127"/>
        <end position="145"/>
    </location>
</feature>